<evidence type="ECO:0000256" key="1">
    <source>
        <dbReference type="ARBA" id="ARBA00006576"/>
    </source>
</evidence>
<evidence type="ECO:0000256" key="4">
    <source>
        <dbReference type="ARBA" id="ARBA00022801"/>
    </source>
</evidence>
<dbReference type="InterPro" id="IPR002125">
    <property type="entry name" value="CMP_dCMP_dom"/>
</dbReference>
<dbReference type="Gene3D" id="3.40.140.10">
    <property type="entry name" value="Cytidine Deaminase, domain 2"/>
    <property type="match status" value="2"/>
</dbReference>
<dbReference type="InterPro" id="IPR016193">
    <property type="entry name" value="Cytidine_deaminase-like"/>
</dbReference>
<dbReference type="Pfam" id="PF08211">
    <property type="entry name" value="dCMP_cyt_deam_2"/>
    <property type="match status" value="1"/>
</dbReference>
<dbReference type="GO" id="GO:0005829">
    <property type="term" value="C:cytosol"/>
    <property type="evidence" value="ECO:0007669"/>
    <property type="project" value="TreeGrafter"/>
</dbReference>
<gene>
    <name evidence="10" type="ORF">ADS77_18305</name>
</gene>
<dbReference type="PROSITE" id="PS00903">
    <property type="entry name" value="CYT_DCMP_DEAMINASES_1"/>
    <property type="match status" value="1"/>
</dbReference>
<dbReference type="GO" id="GO:0008270">
    <property type="term" value="F:zinc ion binding"/>
    <property type="evidence" value="ECO:0007669"/>
    <property type="project" value="InterPro"/>
</dbReference>
<dbReference type="RefSeq" id="WP_054205944.1">
    <property type="nucleotide sequence ID" value="NZ_LHPH01000027.1"/>
</dbReference>
<evidence type="ECO:0000313" key="11">
    <source>
        <dbReference type="Proteomes" id="UP000037848"/>
    </source>
</evidence>
<protein>
    <submittedName>
        <fullName evidence="10">Cytidine deaminase</fullName>
    </submittedName>
</protein>
<dbReference type="PANTHER" id="PTHR11644">
    <property type="entry name" value="CYTIDINE DEAMINASE"/>
    <property type="match status" value="1"/>
</dbReference>
<feature type="domain" description="CMP/dCMP-type deaminase" evidence="9">
    <location>
        <begin position="54"/>
        <end position="177"/>
    </location>
</feature>
<dbReference type="OrthoDB" id="9795347at2"/>
<comment type="cofactor">
    <cofactor evidence="8">
        <name>Zn(2+)</name>
        <dbReference type="ChEBI" id="CHEBI:29105"/>
    </cofactor>
    <text evidence="8">Binds 1 zinc ion.</text>
</comment>
<dbReference type="PATRIC" id="fig|187330.3.peg.2308"/>
<keyword evidence="11" id="KW-1185">Reference proteome</keyword>
<proteinExistence type="inferred from homology"/>
<evidence type="ECO:0000256" key="5">
    <source>
        <dbReference type="ARBA" id="ARBA00022833"/>
    </source>
</evidence>
<feature type="binding site" evidence="8">
    <location>
        <position position="112"/>
    </location>
    <ligand>
        <name>Zn(2+)</name>
        <dbReference type="ChEBI" id="CHEBI:29105"/>
        <note>catalytic</note>
    </ligand>
</feature>
<dbReference type="STRING" id="187330.AMS58_15460"/>
<evidence type="ECO:0000256" key="3">
    <source>
        <dbReference type="ARBA" id="ARBA00022723"/>
    </source>
</evidence>
<evidence type="ECO:0000256" key="2">
    <source>
        <dbReference type="ARBA" id="ARBA00011738"/>
    </source>
</evidence>
<dbReference type="CDD" id="cd01283">
    <property type="entry name" value="cytidine_deaminase"/>
    <property type="match status" value="1"/>
</dbReference>
<evidence type="ECO:0000256" key="7">
    <source>
        <dbReference type="PIRSR" id="PIRSR006334-2"/>
    </source>
</evidence>
<feature type="binding site" evidence="7">
    <location>
        <begin position="99"/>
        <end position="101"/>
    </location>
    <ligand>
        <name>substrate</name>
    </ligand>
</feature>
<feature type="binding site" evidence="8">
    <location>
        <position position="139"/>
    </location>
    <ligand>
        <name>Zn(2+)</name>
        <dbReference type="ChEBI" id="CHEBI:29105"/>
        <note>catalytic</note>
    </ligand>
</feature>
<evidence type="ECO:0000256" key="8">
    <source>
        <dbReference type="PIRSR" id="PIRSR006334-3"/>
    </source>
</evidence>
<dbReference type="EMBL" id="LHPH01000027">
    <property type="protein sequence ID" value="KPH58009.1"/>
    <property type="molecule type" value="Genomic_DNA"/>
</dbReference>
<dbReference type="NCBIfam" id="NF006537">
    <property type="entry name" value="PRK09027.1"/>
    <property type="match status" value="1"/>
</dbReference>
<dbReference type="GO" id="GO:0055086">
    <property type="term" value="P:nucleobase-containing small molecule metabolic process"/>
    <property type="evidence" value="ECO:0007669"/>
    <property type="project" value="UniProtKB-ARBA"/>
</dbReference>
<dbReference type="PROSITE" id="PS51747">
    <property type="entry name" value="CYT_DCMP_DEAMINASES_2"/>
    <property type="match status" value="2"/>
</dbReference>
<reference evidence="10 11" key="1">
    <citation type="submission" date="2015-08" db="EMBL/GenBank/DDBJ databases">
        <title>Draft Genome Sequence of Pseudoalteromonas porphyrae UCD-SED14.</title>
        <authorList>
            <person name="Coil D.A."/>
            <person name="Jospin G."/>
            <person name="Lee R.D."/>
            <person name="Eisen J.A."/>
        </authorList>
    </citation>
    <scope>NUCLEOTIDE SEQUENCE [LARGE SCALE GENOMIC DNA]</scope>
    <source>
        <strain evidence="10 11">UCD-SED14</strain>
    </source>
</reference>
<evidence type="ECO:0000259" key="9">
    <source>
        <dbReference type="PROSITE" id="PS51747"/>
    </source>
</evidence>
<dbReference type="PANTHER" id="PTHR11644:SF2">
    <property type="entry name" value="CYTIDINE DEAMINASE"/>
    <property type="match status" value="1"/>
</dbReference>
<keyword evidence="4" id="KW-0378">Hydrolase</keyword>
<dbReference type="GO" id="GO:0072527">
    <property type="term" value="P:pyrimidine-containing compound metabolic process"/>
    <property type="evidence" value="ECO:0007669"/>
    <property type="project" value="UniProtKB-ARBA"/>
</dbReference>
<accession>A0A0N0LVV3</accession>
<comment type="caution">
    <text evidence="10">The sequence shown here is derived from an EMBL/GenBank/DDBJ whole genome shotgun (WGS) entry which is preliminary data.</text>
</comment>
<dbReference type="InterPro" id="IPR013171">
    <property type="entry name" value="Cyd/dCyd_deaminase_Zn-bd"/>
</dbReference>
<keyword evidence="3 8" id="KW-0479">Metal-binding</keyword>
<evidence type="ECO:0000313" key="10">
    <source>
        <dbReference type="EMBL" id="KPH58009.1"/>
    </source>
</evidence>
<dbReference type="GO" id="GO:0042802">
    <property type="term" value="F:identical protein binding"/>
    <property type="evidence" value="ECO:0007669"/>
    <property type="project" value="UniProtKB-ARBA"/>
</dbReference>
<feature type="active site" description="Proton donor" evidence="6">
    <location>
        <position position="114"/>
    </location>
</feature>
<dbReference type="PIRSF" id="PIRSF006334">
    <property type="entry name" value="Cdd_plus_pseudo"/>
    <property type="match status" value="1"/>
</dbReference>
<dbReference type="InterPro" id="IPR050202">
    <property type="entry name" value="Cyt/Deoxycyt_deaminase"/>
</dbReference>
<evidence type="ECO:0000256" key="6">
    <source>
        <dbReference type="PIRSR" id="PIRSR006334-1"/>
    </source>
</evidence>
<dbReference type="Pfam" id="PF00383">
    <property type="entry name" value="dCMP_cyt_deam_1"/>
    <property type="match status" value="1"/>
</dbReference>
<dbReference type="InterPro" id="IPR016192">
    <property type="entry name" value="APOBEC/CMP_deaminase_Zn-bd"/>
</dbReference>
<name>A0A0N0LVV3_9GAMM</name>
<sequence>MTASTSSVLKDSLNKTTFSFDESQRTALFNQVKTQHGLLFAADIKALCAQYTITHDELLRACLPVASLFAVAPISHFLVGAVVVGIDCDDAINFYFGANVEFAKQPLSLVVHAEQSAINNAWLKGAQTIVQIAISDAPCGYCRQFMNELADAEKFDILLPDQQFKLNQLLPHAFGPKDLGNNYSLFNPAPQTQTFEANADIDTALTKLALTAYVPYTANYSAVKITTFDNGCFYGCYAENAAYSPSLAPLQSAISQLHLAGLSMNDTTVKSIELLQTKGVENQLHVSESVLASYSNLPALIAYSLALIKTC</sequence>
<keyword evidence="5 8" id="KW-0862">Zinc</keyword>
<comment type="similarity">
    <text evidence="1">Belongs to the cytidine and deoxycytidylate deaminase family.</text>
</comment>
<dbReference type="AlphaFoldDB" id="A0A0N0LVV3"/>
<comment type="subunit">
    <text evidence="2">Homodimer.</text>
</comment>
<organism evidence="10 11">
    <name type="scientific">Pseudoalteromonas porphyrae</name>
    <dbReference type="NCBI Taxonomy" id="187330"/>
    <lineage>
        <taxon>Bacteria</taxon>
        <taxon>Pseudomonadati</taxon>
        <taxon>Pseudomonadota</taxon>
        <taxon>Gammaproteobacteria</taxon>
        <taxon>Alteromonadales</taxon>
        <taxon>Pseudoalteromonadaceae</taxon>
        <taxon>Pseudoalteromonas</taxon>
    </lineage>
</organism>
<dbReference type="SUPFAM" id="SSF53927">
    <property type="entry name" value="Cytidine deaminase-like"/>
    <property type="match status" value="2"/>
</dbReference>
<feature type="binding site" evidence="8">
    <location>
        <position position="142"/>
    </location>
    <ligand>
        <name>Zn(2+)</name>
        <dbReference type="ChEBI" id="CHEBI:29105"/>
        <note>catalytic</note>
    </ligand>
</feature>
<dbReference type="Proteomes" id="UP000037848">
    <property type="component" value="Unassembled WGS sequence"/>
</dbReference>
<feature type="domain" description="CMP/dCMP-type deaminase" evidence="9">
    <location>
        <begin position="196"/>
        <end position="311"/>
    </location>
</feature>
<dbReference type="GO" id="GO:0004126">
    <property type="term" value="F:cytidine deaminase activity"/>
    <property type="evidence" value="ECO:0007669"/>
    <property type="project" value="InterPro"/>
</dbReference>